<sequence length="85" mass="9074">MNGWGELDRFLHTDPRDVGCEEAMAMLHVYVELVAQDAGAEQRYPGIAAHLRACGPCSDDYEGLLAAICDPSDGGDEGPRIGPLS</sequence>
<dbReference type="AlphaFoldDB" id="A0A2W2ENC2"/>
<evidence type="ECO:0008006" key="3">
    <source>
        <dbReference type="Google" id="ProtNLM"/>
    </source>
</evidence>
<dbReference type="RefSeq" id="WP_111179792.1">
    <property type="nucleotide sequence ID" value="NZ_POUD01000057.1"/>
</dbReference>
<evidence type="ECO:0000313" key="2">
    <source>
        <dbReference type="Proteomes" id="UP000249304"/>
    </source>
</evidence>
<organism evidence="1 2">
    <name type="scientific">Nonomuraea aridisoli</name>
    <dbReference type="NCBI Taxonomy" id="2070368"/>
    <lineage>
        <taxon>Bacteria</taxon>
        <taxon>Bacillati</taxon>
        <taxon>Actinomycetota</taxon>
        <taxon>Actinomycetes</taxon>
        <taxon>Streptosporangiales</taxon>
        <taxon>Streptosporangiaceae</taxon>
        <taxon>Nonomuraea</taxon>
    </lineage>
</organism>
<dbReference type="OrthoDB" id="3629090at2"/>
<keyword evidence="2" id="KW-1185">Reference proteome</keyword>
<evidence type="ECO:0000313" key="1">
    <source>
        <dbReference type="EMBL" id="PZG18105.1"/>
    </source>
</evidence>
<protein>
    <recommendedName>
        <fullName evidence="3">Zf-HC2 domain-containing protein</fullName>
    </recommendedName>
</protein>
<name>A0A2W2ENC2_9ACTN</name>
<gene>
    <name evidence="1" type="ORF">C1J01_16155</name>
</gene>
<dbReference type="EMBL" id="POUD01000057">
    <property type="protein sequence ID" value="PZG18105.1"/>
    <property type="molecule type" value="Genomic_DNA"/>
</dbReference>
<accession>A0A2W2ENC2</accession>
<proteinExistence type="predicted"/>
<comment type="caution">
    <text evidence="1">The sequence shown here is derived from an EMBL/GenBank/DDBJ whole genome shotgun (WGS) entry which is preliminary data.</text>
</comment>
<dbReference type="Proteomes" id="UP000249304">
    <property type="component" value="Unassembled WGS sequence"/>
</dbReference>
<reference evidence="1 2" key="1">
    <citation type="submission" date="2018-01" db="EMBL/GenBank/DDBJ databases">
        <title>Draft genome sequence of Nonomuraea sp. KC333.</title>
        <authorList>
            <person name="Sahin N."/>
            <person name="Saygin H."/>
            <person name="Ay H."/>
        </authorList>
    </citation>
    <scope>NUCLEOTIDE SEQUENCE [LARGE SCALE GENOMIC DNA]</scope>
    <source>
        <strain evidence="1 2">KC333</strain>
    </source>
</reference>